<feature type="non-terminal residue" evidence="1">
    <location>
        <position position="1"/>
    </location>
</feature>
<keyword evidence="2" id="KW-1185">Reference proteome</keyword>
<evidence type="ECO:0000313" key="1">
    <source>
        <dbReference type="EMBL" id="EFN83546.1"/>
    </source>
</evidence>
<proteinExistence type="predicted"/>
<sequence>KDFMTEARRRINPEELGIPGALRIRAARTDALLIEVPGLGSGPSADRLTEELGKLAAEKGPDYRVPRPVKIASVRITGLDATVWADEVAAAVAKAGECLPTEVSVGRYNLTQRGRASTVVRCPLAAASKVATTGRVRIGWTSVGATVLPARAEFCFKCLEQGHVSGRC</sequence>
<evidence type="ECO:0000313" key="2">
    <source>
        <dbReference type="Proteomes" id="UP000008237"/>
    </source>
</evidence>
<evidence type="ECO:0008006" key="3">
    <source>
        <dbReference type="Google" id="ProtNLM"/>
    </source>
</evidence>
<dbReference type="InParanoid" id="E2BL84"/>
<protein>
    <recommendedName>
        <fullName evidence="3">CCHC-type domain-containing protein</fullName>
    </recommendedName>
</protein>
<reference evidence="1 2" key="1">
    <citation type="journal article" date="2010" name="Science">
        <title>Genomic comparison of the ants Camponotus floridanus and Harpegnathos saltator.</title>
        <authorList>
            <person name="Bonasio R."/>
            <person name="Zhang G."/>
            <person name="Ye C."/>
            <person name="Mutti N.S."/>
            <person name="Fang X."/>
            <person name="Qin N."/>
            <person name="Donahue G."/>
            <person name="Yang P."/>
            <person name="Li Q."/>
            <person name="Li C."/>
            <person name="Zhang P."/>
            <person name="Huang Z."/>
            <person name="Berger S.L."/>
            <person name="Reinberg D."/>
            <person name="Wang J."/>
            <person name="Liebig J."/>
        </authorList>
    </citation>
    <scope>NUCLEOTIDE SEQUENCE [LARGE SCALE GENOMIC DNA]</scope>
    <source>
        <strain evidence="1 2">R22 G/1</strain>
    </source>
</reference>
<dbReference type="AlphaFoldDB" id="E2BL84"/>
<feature type="non-terminal residue" evidence="1">
    <location>
        <position position="168"/>
    </location>
</feature>
<dbReference type="EMBL" id="GL448974">
    <property type="protein sequence ID" value="EFN83546.1"/>
    <property type="molecule type" value="Genomic_DNA"/>
</dbReference>
<dbReference type="OrthoDB" id="7490362at2759"/>
<name>E2BL84_HARSA</name>
<dbReference type="OMA" id="CPIATAR"/>
<dbReference type="Proteomes" id="UP000008237">
    <property type="component" value="Unassembled WGS sequence"/>
</dbReference>
<gene>
    <name evidence="1" type="ORF">EAI_04164</name>
</gene>
<organism evidence="2">
    <name type="scientific">Harpegnathos saltator</name>
    <name type="common">Jerdon's jumping ant</name>
    <dbReference type="NCBI Taxonomy" id="610380"/>
    <lineage>
        <taxon>Eukaryota</taxon>
        <taxon>Metazoa</taxon>
        <taxon>Ecdysozoa</taxon>
        <taxon>Arthropoda</taxon>
        <taxon>Hexapoda</taxon>
        <taxon>Insecta</taxon>
        <taxon>Pterygota</taxon>
        <taxon>Neoptera</taxon>
        <taxon>Endopterygota</taxon>
        <taxon>Hymenoptera</taxon>
        <taxon>Apocrita</taxon>
        <taxon>Aculeata</taxon>
        <taxon>Formicoidea</taxon>
        <taxon>Formicidae</taxon>
        <taxon>Ponerinae</taxon>
        <taxon>Ponerini</taxon>
        <taxon>Harpegnathos</taxon>
    </lineage>
</organism>
<accession>E2BL84</accession>